<dbReference type="InterPro" id="IPR005133">
    <property type="entry name" value="PhaG_MnhG_YufB"/>
</dbReference>
<gene>
    <name evidence="2" type="primary">mrpG</name>
    <name evidence="2" type="ORF">NITFAB_2138</name>
</gene>
<sequence length="103" mass="11045">MSTADIPLWAALPAALLLVYGGLLTFLGSLGLLRLNNFYARIHAPTMGSTLGTGCVLLASILVSSAVEQRPVIHEVLITILILLTAPVTAMLLMRAGMFRRRD</sequence>
<name>A0A2X0SNQ1_9PROT</name>
<accession>A0A2X0SNQ1</accession>
<dbReference type="EMBL" id="LS423452">
    <property type="protein sequence ID" value="SPS06545.1"/>
    <property type="molecule type" value="Genomic_DNA"/>
</dbReference>
<proteinExistence type="predicted"/>
<feature type="transmembrane region" description="Helical" evidence="1">
    <location>
        <begin position="45"/>
        <end position="66"/>
    </location>
</feature>
<organism evidence="2">
    <name type="scientific">Candidatus Nitrotoga fabula</name>
    <dbReference type="NCBI Taxonomy" id="2182327"/>
    <lineage>
        <taxon>Bacteria</taxon>
        <taxon>Pseudomonadati</taxon>
        <taxon>Pseudomonadota</taxon>
        <taxon>Betaproteobacteria</taxon>
        <taxon>Nitrosomonadales</taxon>
        <taxon>Gallionellaceae</taxon>
        <taxon>Candidatus Nitrotoga</taxon>
    </lineage>
</organism>
<dbReference type="PANTHER" id="PTHR34703:SF1">
    <property type="entry name" value="ANTIPORTER SUBUNIT MNHG2-RELATED"/>
    <property type="match status" value="1"/>
</dbReference>
<dbReference type="NCBIfam" id="TIGR01300">
    <property type="entry name" value="CPA3_mnhG_phaG"/>
    <property type="match status" value="1"/>
</dbReference>
<evidence type="ECO:0000256" key="1">
    <source>
        <dbReference type="SAM" id="Phobius"/>
    </source>
</evidence>
<evidence type="ECO:0000313" key="2">
    <source>
        <dbReference type="EMBL" id="SPS06545.1"/>
    </source>
</evidence>
<dbReference type="PANTHER" id="PTHR34703">
    <property type="entry name" value="ANTIPORTER SUBUNIT MNHG2-RELATED"/>
    <property type="match status" value="1"/>
</dbReference>
<reference evidence="2" key="1">
    <citation type="submission" date="2018-05" db="EMBL/GenBank/DDBJ databases">
        <authorList>
            <person name="Lanie J.A."/>
            <person name="Ng W.-L."/>
            <person name="Kazmierczak K.M."/>
            <person name="Andrzejewski T.M."/>
            <person name="Davidsen T.M."/>
            <person name="Wayne K.J."/>
            <person name="Tettelin H."/>
            <person name="Glass J.I."/>
            <person name="Rusch D."/>
            <person name="Podicherti R."/>
            <person name="Tsui H.-C.T."/>
            <person name="Winkler M.E."/>
        </authorList>
    </citation>
    <scope>NUCLEOTIDE SEQUENCE</scope>
    <source>
        <strain evidence="2">KNB</strain>
    </source>
</reference>
<keyword evidence="1" id="KW-0472">Membrane</keyword>
<dbReference type="AlphaFoldDB" id="A0A2X0SNQ1"/>
<dbReference type="Pfam" id="PF03334">
    <property type="entry name" value="PhaG_MnhG_YufB"/>
    <property type="match status" value="1"/>
</dbReference>
<keyword evidence="1" id="KW-1133">Transmembrane helix</keyword>
<protein>
    <submittedName>
        <fullName evidence="2">Monovalent cation/H(+) antiporter subunit G</fullName>
    </submittedName>
</protein>
<feature type="transmembrane region" description="Helical" evidence="1">
    <location>
        <begin position="72"/>
        <end position="94"/>
    </location>
</feature>
<dbReference type="GO" id="GO:0015385">
    <property type="term" value="F:sodium:proton antiporter activity"/>
    <property type="evidence" value="ECO:0007669"/>
    <property type="project" value="TreeGrafter"/>
</dbReference>
<feature type="transmembrane region" description="Helical" evidence="1">
    <location>
        <begin position="6"/>
        <end position="33"/>
    </location>
</feature>
<keyword evidence="1" id="KW-0812">Transmembrane</keyword>